<accession>A0ABQ3IKK6</accession>
<gene>
    <name evidence="1" type="ORF">GCM10011501_12010</name>
</gene>
<dbReference type="Proteomes" id="UP000626370">
    <property type="component" value="Unassembled WGS sequence"/>
</dbReference>
<keyword evidence="2" id="KW-1185">Reference proteome</keyword>
<evidence type="ECO:0000313" key="2">
    <source>
        <dbReference type="Proteomes" id="UP000626370"/>
    </source>
</evidence>
<reference evidence="2" key="1">
    <citation type="journal article" date="2019" name="Int. J. Syst. Evol. Microbiol.">
        <title>The Global Catalogue of Microorganisms (GCM) 10K type strain sequencing project: providing services to taxonomists for standard genome sequencing and annotation.</title>
        <authorList>
            <consortium name="The Broad Institute Genomics Platform"/>
            <consortium name="The Broad Institute Genome Sequencing Center for Infectious Disease"/>
            <person name="Wu L."/>
            <person name="Ma J."/>
        </authorList>
    </citation>
    <scope>NUCLEOTIDE SEQUENCE [LARGE SCALE GENOMIC DNA]</scope>
    <source>
        <strain evidence="2">CGMCC 1.15922</strain>
    </source>
</reference>
<name>A0ABQ3IKK6_9GAMM</name>
<evidence type="ECO:0000313" key="1">
    <source>
        <dbReference type="EMBL" id="GHE84777.1"/>
    </source>
</evidence>
<proteinExistence type="predicted"/>
<organism evidence="1 2">
    <name type="scientific">Thalassotalea profundi</name>
    <dbReference type="NCBI Taxonomy" id="2036687"/>
    <lineage>
        <taxon>Bacteria</taxon>
        <taxon>Pseudomonadati</taxon>
        <taxon>Pseudomonadota</taxon>
        <taxon>Gammaproteobacteria</taxon>
        <taxon>Alteromonadales</taxon>
        <taxon>Colwelliaceae</taxon>
        <taxon>Thalassotalea</taxon>
    </lineage>
</organism>
<protein>
    <submittedName>
        <fullName evidence="1">Uncharacterized protein</fullName>
    </submittedName>
</protein>
<sequence>MNNIKAPEVIVNNSDNRKNLLSFIENATPEGLTARVNSLTGRMPSLIGIDMSRIINANNNESGNELLGRVKRLSSQVAEEMNNYLNQEQELIRQGRTEGQSDKDILMDIVKLNDEQSDSYKLAMRWGNNGLGSPETYQKLVELTPSYVNYYA</sequence>
<dbReference type="RefSeq" id="WP_189377323.1">
    <property type="nucleotide sequence ID" value="NZ_BNAH01000004.1"/>
</dbReference>
<dbReference type="EMBL" id="BNAH01000004">
    <property type="protein sequence ID" value="GHE84777.1"/>
    <property type="molecule type" value="Genomic_DNA"/>
</dbReference>
<comment type="caution">
    <text evidence="1">The sequence shown here is derived from an EMBL/GenBank/DDBJ whole genome shotgun (WGS) entry which is preliminary data.</text>
</comment>